<evidence type="ECO:0000313" key="2">
    <source>
        <dbReference type="EMBL" id="KAI0523365.1"/>
    </source>
</evidence>
<dbReference type="AlphaFoldDB" id="A0A8T3C1Z9"/>
<dbReference type="Gene3D" id="1.10.220.160">
    <property type="match status" value="1"/>
</dbReference>
<dbReference type="Pfam" id="PF00856">
    <property type="entry name" value="SET"/>
    <property type="match status" value="1"/>
</dbReference>
<comment type="caution">
    <text evidence="2">The sequence shown here is derived from an EMBL/GenBank/DDBJ whole genome shotgun (WGS) entry which is preliminary data.</text>
</comment>
<feature type="domain" description="SET" evidence="1">
    <location>
        <begin position="48"/>
        <end position="309"/>
    </location>
</feature>
<organism evidence="2 3">
    <name type="scientific">Dendrobium nobile</name>
    <name type="common">Orchid</name>
    <dbReference type="NCBI Taxonomy" id="94219"/>
    <lineage>
        <taxon>Eukaryota</taxon>
        <taxon>Viridiplantae</taxon>
        <taxon>Streptophyta</taxon>
        <taxon>Embryophyta</taxon>
        <taxon>Tracheophyta</taxon>
        <taxon>Spermatophyta</taxon>
        <taxon>Magnoliopsida</taxon>
        <taxon>Liliopsida</taxon>
        <taxon>Asparagales</taxon>
        <taxon>Orchidaceae</taxon>
        <taxon>Epidendroideae</taxon>
        <taxon>Malaxideae</taxon>
        <taxon>Dendrobiinae</taxon>
        <taxon>Dendrobium</taxon>
    </lineage>
</organism>
<evidence type="ECO:0000313" key="3">
    <source>
        <dbReference type="Proteomes" id="UP000829196"/>
    </source>
</evidence>
<name>A0A8T3C1Z9_DENNO</name>
<dbReference type="SMART" id="SM00317">
    <property type="entry name" value="SET"/>
    <property type="match status" value="1"/>
</dbReference>
<evidence type="ECO:0000259" key="1">
    <source>
        <dbReference type="PROSITE" id="PS50280"/>
    </source>
</evidence>
<dbReference type="InterPro" id="IPR050869">
    <property type="entry name" value="H3K4_H4K5_MeTrfase"/>
</dbReference>
<reference evidence="2" key="1">
    <citation type="journal article" date="2022" name="Front. Genet.">
        <title>Chromosome-Scale Assembly of the Dendrobium nobile Genome Provides Insights Into the Molecular Mechanism of the Biosynthesis of the Medicinal Active Ingredient of Dendrobium.</title>
        <authorList>
            <person name="Xu Q."/>
            <person name="Niu S.-C."/>
            <person name="Li K.-L."/>
            <person name="Zheng P.-J."/>
            <person name="Zhang X.-J."/>
            <person name="Jia Y."/>
            <person name="Liu Y."/>
            <person name="Niu Y.-X."/>
            <person name="Yu L.-H."/>
            <person name="Chen D.-F."/>
            <person name="Zhang G.-Q."/>
        </authorList>
    </citation>
    <scope>NUCLEOTIDE SEQUENCE</scope>
    <source>
        <tissue evidence="2">Leaf</tissue>
    </source>
</reference>
<dbReference type="OrthoDB" id="438641at2759"/>
<dbReference type="Proteomes" id="UP000829196">
    <property type="component" value="Unassembled WGS sequence"/>
</dbReference>
<dbReference type="Gene3D" id="6.10.140.2220">
    <property type="match status" value="1"/>
</dbReference>
<keyword evidence="3" id="KW-1185">Reference proteome</keyword>
<proteinExistence type="predicted"/>
<gene>
    <name evidence="2" type="ORF">KFK09_005760</name>
</gene>
<protein>
    <recommendedName>
        <fullName evidence="1">SET domain-containing protein</fullName>
    </recommendedName>
</protein>
<dbReference type="PANTHER" id="PTHR12197:SF298">
    <property type="entry name" value="HISTONE-LYSINE N-METHYLTRANSFERASE ATXR4"/>
    <property type="match status" value="1"/>
</dbReference>
<dbReference type="PANTHER" id="PTHR12197">
    <property type="entry name" value="HISTONE-LYSINE N-METHYLTRANSFERASE SMYD"/>
    <property type="match status" value="1"/>
</dbReference>
<dbReference type="PROSITE" id="PS50280">
    <property type="entry name" value="SET"/>
    <property type="match status" value="1"/>
</dbReference>
<dbReference type="SMR" id="A0A8T3C1Z9"/>
<dbReference type="CDD" id="cd20071">
    <property type="entry name" value="SET_SMYD"/>
    <property type="match status" value="1"/>
</dbReference>
<accession>A0A8T3C1Z9</accession>
<dbReference type="GO" id="GO:0005634">
    <property type="term" value="C:nucleus"/>
    <property type="evidence" value="ECO:0007669"/>
    <property type="project" value="TreeGrafter"/>
</dbReference>
<dbReference type="InterPro" id="IPR001214">
    <property type="entry name" value="SET_dom"/>
</dbReference>
<dbReference type="InterPro" id="IPR046341">
    <property type="entry name" value="SET_dom_sf"/>
</dbReference>
<dbReference type="Gene3D" id="2.170.270.10">
    <property type="entry name" value="SET domain"/>
    <property type="match status" value="1"/>
</dbReference>
<sequence>MLRQVSSQIDPLLFEIRRTFRNLQQTCTEALFCTSSMSAEAVGARAGSPIKVSLTDSAGRGVFTTRNIGSGELIHTAKPLLTHPSLALSDQVCCYCLKKLDKDGSSGIFSSLKGEDGTSYCFCSEECRDVSKACCEVESKADWSLYHDHCRAKGLKYPLMVKRFACMVISGAASADDLGILQPARLLPGAVSQMEEEFELLKRTLLKAQIDERLTGFLTKQWYMGVLARIRINAFRIELVAASYKDLLVSATASVAAQAAVGNALYMLPSFYNHDCDPNTHIVWIDSAFAKLKALRHIEEGEELRICYLDASLDCAARQKLLSEGFGFHCRCFRCLSHD</sequence>
<dbReference type="SUPFAM" id="SSF82199">
    <property type="entry name" value="SET domain"/>
    <property type="match status" value="1"/>
</dbReference>
<dbReference type="EMBL" id="JAGYWB010000005">
    <property type="protein sequence ID" value="KAI0523365.1"/>
    <property type="molecule type" value="Genomic_DNA"/>
</dbReference>